<evidence type="ECO:0000259" key="4">
    <source>
        <dbReference type="Pfam" id="PF02705"/>
    </source>
</evidence>
<feature type="region of interest" description="Disordered" evidence="2">
    <location>
        <begin position="271"/>
        <end position="294"/>
    </location>
</feature>
<reference evidence="6" key="1">
    <citation type="submission" date="2025-08" db="UniProtKB">
        <authorList>
            <consortium name="RefSeq"/>
        </authorList>
    </citation>
    <scope>IDENTIFICATION</scope>
</reference>
<evidence type="ECO:0000313" key="5">
    <source>
        <dbReference type="Proteomes" id="UP000504607"/>
    </source>
</evidence>
<comment type="similarity">
    <text evidence="1">Belongs to the HAK/KUP transporter (TC 2.A.72.3) family.</text>
</comment>
<feature type="region of interest" description="Disordered" evidence="2">
    <location>
        <begin position="184"/>
        <end position="226"/>
    </location>
</feature>
<feature type="compositionally biased region" description="Polar residues" evidence="2">
    <location>
        <begin position="271"/>
        <end position="282"/>
    </location>
</feature>
<keyword evidence="3" id="KW-0812">Transmembrane</keyword>
<keyword evidence="3" id="KW-1133">Transmembrane helix</keyword>
<dbReference type="InterPro" id="IPR053951">
    <property type="entry name" value="K_trans_N"/>
</dbReference>
<proteinExistence type="inferred from homology"/>
<feature type="transmembrane region" description="Helical" evidence="3">
    <location>
        <begin position="356"/>
        <end position="379"/>
    </location>
</feature>
<feature type="domain" description="K+ potassium transporter integral membrane" evidence="4">
    <location>
        <begin position="315"/>
        <end position="391"/>
    </location>
</feature>
<feature type="compositionally biased region" description="Basic and acidic residues" evidence="2">
    <location>
        <begin position="199"/>
        <end position="208"/>
    </location>
</feature>
<dbReference type="Pfam" id="PF02705">
    <property type="entry name" value="K_trans"/>
    <property type="match status" value="1"/>
</dbReference>
<protein>
    <submittedName>
        <fullName evidence="6">Uncharacterized protein LOC105052505</fullName>
    </submittedName>
</protein>
<evidence type="ECO:0000256" key="3">
    <source>
        <dbReference type="SAM" id="Phobius"/>
    </source>
</evidence>
<sequence>MEILDDYHSNFLLDWWSIFSDSYFQKQSSGESQGTIQKEFILEPFKTSNKQDLWLQSLIMHPNMTPQGASLLQSNNSILHYFPLMRSQENERQHTLMRQFASIDETRPRQHNFFRDMQHDRRSRSTPTYHLGQVQHLNIDGFLQMKSILQGSKHSPLVTSLPMELCGQDKLIGWPHSVIDPTFSSVRQKGINPPLSTRKGKELLHSSTKDNSQSGDSATSLTPITSCGAPTSGINFETFGIAEKTNMDNFEEDNEDISKLLNELVGEQVKENNGNSVESQSFAEEGAGDNNTKAQHLGIGEKVSSNVDKEYIKAMPAVSGLKVRIVSVQQDEVVMILVAFPIVLFSVLRFGMSKVGLVVCPALIILFCLPGGIGIYKLLKYGIKVLRAFYPL</sequence>
<dbReference type="GO" id="GO:0000325">
    <property type="term" value="C:plant-type vacuole"/>
    <property type="evidence" value="ECO:0007669"/>
    <property type="project" value="TreeGrafter"/>
</dbReference>
<accession>A0A8N4FCL2</accession>
<feature type="compositionally biased region" description="Polar residues" evidence="2">
    <location>
        <begin position="209"/>
        <end position="226"/>
    </location>
</feature>
<organism evidence="5 6">
    <name type="scientific">Elaeis guineensis var. tenera</name>
    <name type="common">Oil palm</name>
    <dbReference type="NCBI Taxonomy" id="51953"/>
    <lineage>
        <taxon>Eukaryota</taxon>
        <taxon>Viridiplantae</taxon>
        <taxon>Streptophyta</taxon>
        <taxon>Embryophyta</taxon>
        <taxon>Tracheophyta</taxon>
        <taxon>Spermatophyta</taxon>
        <taxon>Magnoliopsida</taxon>
        <taxon>Liliopsida</taxon>
        <taxon>Arecaceae</taxon>
        <taxon>Arecoideae</taxon>
        <taxon>Cocoseae</taxon>
        <taxon>Elaeidinae</taxon>
        <taxon>Elaeis</taxon>
    </lineage>
</organism>
<name>A0A8N4FCL2_ELAGV</name>
<dbReference type="PANTHER" id="PTHR30540">
    <property type="entry name" value="OSMOTIC STRESS POTASSIUM TRANSPORTER"/>
    <property type="match status" value="1"/>
</dbReference>
<dbReference type="OrthoDB" id="10369694at2759"/>
<dbReference type="AlphaFoldDB" id="A0A8N4FCL2"/>
<feature type="transmembrane region" description="Helical" evidence="3">
    <location>
        <begin position="333"/>
        <end position="350"/>
    </location>
</feature>
<evidence type="ECO:0000256" key="1">
    <source>
        <dbReference type="ARBA" id="ARBA00008440"/>
    </source>
</evidence>
<gene>
    <name evidence="6" type="primary">LOC105052505</name>
</gene>
<evidence type="ECO:0000256" key="2">
    <source>
        <dbReference type="SAM" id="MobiDB-lite"/>
    </source>
</evidence>
<keyword evidence="5" id="KW-1185">Reference proteome</keyword>
<dbReference type="RefSeq" id="XP_029123636.1">
    <property type="nucleotide sequence ID" value="XM_029267803.1"/>
</dbReference>
<dbReference type="GO" id="GO:0005774">
    <property type="term" value="C:vacuolar membrane"/>
    <property type="evidence" value="ECO:0007669"/>
    <property type="project" value="TreeGrafter"/>
</dbReference>
<dbReference type="InterPro" id="IPR003855">
    <property type="entry name" value="K+_transporter"/>
</dbReference>
<dbReference type="PANTHER" id="PTHR30540:SF8">
    <property type="entry name" value="POTASSIUM TRANSPORTER 7"/>
    <property type="match status" value="1"/>
</dbReference>
<keyword evidence="3" id="KW-0472">Membrane</keyword>
<dbReference type="GO" id="GO:0015079">
    <property type="term" value="F:potassium ion transmembrane transporter activity"/>
    <property type="evidence" value="ECO:0007669"/>
    <property type="project" value="InterPro"/>
</dbReference>
<evidence type="ECO:0000313" key="6">
    <source>
        <dbReference type="RefSeq" id="XP_029123636.1"/>
    </source>
</evidence>
<dbReference type="Proteomes" id="UP000504607">
    <property type="component" value="Chromosome 1"/>
</dbReference>